<dbReference type="FunFam" id="3.30.1360.200:FF:000002">
    <property type="entry name" value="Preprotein translocase subunit SecD"/>
    <property type="match status" value="1"/>
</dbReference>
<evidence type="ECO:0000259" key="11">
    <source>
        <dbReference type="Pfam" id="PF02355"/>
    </source>
</evidence>
<evidence type="ECO:0000259" key="12">
    <source>
        <dbReference type="Pfam" id="PF21760"/>
    </source>
</evidence>
<dbReference type="AlphaFoldDB" id="A0A516H563"/>
<protein>
    <recommendedName>
        <fullName evidence="10">Protein translocase subunit SecD</fullName>
    </recommendedName>
</protein>
<name>A0A516H563_9PROT</name>
<dbReference type="HAMAP" id="MF_01463_B">
    <property type="entry name" value="SecD_B"/>
    <property type="match status" value="1"/>
</dbReference>
<dbReference type="Proteomes" id="UP000317496">
    <property type="component" value="Chromosome"/>
</dbReference>
<evidence type="ECO:0000256" key="7">
    <source>
        <dbReference type="ARBA" id="ARBA00022989"/>
    </source>
</evidence>
<evidence type="ECO:0000256" key="8">
    <source>
        <dbReference type="ARBA" id="ARBA00023010"/>
    </source>
</evidence>
<dbReference type="PRINTS" id="PR00702">
    <property type="entry name" value="ACRIFLAVINRP"/>
</dbReference>
<evidence type="ECO:0000313" key="14">
    <source>
        <dbReference type="EMBL" id="QDO98800.1"/>
    </source>
</evidence>
<keyword evidence="6 10" id="KW-0653">Protein transport</keyword>
<dbReference type="InterPro" id="IPR022646">
    <property type="entry name" value="SecD/SecF_CS"/>
</dbReference>
<evidence type="ECO:0000256" key="5">
    <source>
        <dbReference type="ARBA" id="ARBA00022692"/>
    </source>
</evidence>
<dbReference type="Gene3D" id="3.30.1360.200">
    <property type="match status" value="1"/>
</dbReference>
<dbReference type="InterPro" id="IPR005791">
    <property type="entry name" value="SecD"/>
</dbReference>
<dbReference type="EMBL" id="CP041636">
    <property type="protein sequence ID" value="QDO98800.1"/>
    <property type="molecule type" value="Genomic_DNA"/>
</dbReference>
<dbReference type="SUPFAM" id="SSF82866">
    <property type="entry name" value="Multidrug efflux transporter AcrB transmembrane domain"/>
    <property type="match status" value="1"/>
</dbReference>
<evidence type="ECO:0000256" key="10">
    <source>
        <dbReference type="HAMAP-Rule" id="MF_01463"/>
    </source>
</evidence>
<feature type="transmembrane region" description="Helical" evidence="10">
    <location>
        <begin position="495"/>
        <end position="517"/>
    </location>
</feature>
<accession>A0A516H563</accession>
<dbReference type="GO" id="GO:0065002">
    <property type="term" value="P:intracellular protein transmembrane transport"/>
    <property type="evidence" value="ECO:0007669"/>
    <property type="project" value="UniProtKB-UniRule"/>
</dbReference>
<dbReference type="Gene3D" id="3.30.70.3400">
    <property type="match status" value="2"/>
</dbReference>
<reference evidence="14 15" key="1">
    <citation type="submission" date="2019-07" db="EMBL/GenBank/DDBJ databases">
        <title>Genome sequencing for Ferrovibrio sp. K5.</title>
        <authorList>
            <person name="Park S.-J."/>
        </authorList>
    </citation>
    <scope>NUCLEOTIDE SEQUENCE [LARGE SCALE GENOMIC DNA]</scope>
    <source>
        <strain evidence="14 15">K5</strain>
    </source>
</reference>
<organism evidence="14 15">
    <name type="scientific">Ferrovibrio terrae</name>
    <dbReference type="NCBI Taxonomy" id="2594003"/>
    <lineage>
        <taxon>Bacteria</taxon>
        <taxon>Pseudomonadati</taxon>
        <taxon>Pseudomonadota</taxon>
        <taxon>Alphaproteobacteria</taxon>
        <taxon>Rhodospirillales</taxon>
        <taxon>Rhodospirillaceae</taxon>
        <taxon>Ferrovibrio</taxon>
    </lineage>
</organism>
<comment type="function">
    <text evidence="10">Part of the Sec protein translocase complex. Interacts with the SecYEG preprotein conducting channel. SecDF uses the proton motive force (PMF) to complete protein translocation after the ATP-dependent function of SecA.</text>
</comment>
<dbReference type="InterPro" id="IPR001036">
    <property type="entry name" value="Acrflvin-R"/>
</dbReference>
<dbReference type="GO" id="GO:0043952">
    <property type="term" value="P:protein transport by the Sec complex"/>
    <property type="evidence" value="ECO:0007669"/>
    <property type="project" value="UniProtKB-UniRule"/>
</dbReference>
<dbReference type="GO" id="GO:0015450">
    <property type="term" value="F:protein-transporting ATPase activity"/>
    <property type="evidence" value="ECO:0007669"/>
    <property type="project" value="InterPro"/>
</dbReference>
<dbReference type="PANTHER" id="PTHR30081">
    <property type="entry name" value="PROTEIN-EXPORT MEMBRANE PROTEIN SEC"/>
    <property type="match status" value="1"/>
</dbReference>
<evidence type="ECO:0000256" key="1">
    <source>
        <dbReference type="ARBA" id="ARBA00004651"/>
    </source>
</evidence>
<comment type="caution">
    <text evidence="10">Lacks conserved residue(s) required for the propagation of feature annotation.</text>
</comment>
<feature type="domain" description="Protein translocase subunit SecDF P1" evidence="12">
    <location>
        <begin position="166"/>
        <end position="224"/>
    </location>
</feature>
<feature type="domain" description="SecDF P1 head subdomain" evidence="13">
    <location>
        <begin position="238"/>
        <end position="350"/>
    </location>
</feature>
<keyword evidence="8 10" id="KW-0811">Translocation</keyword>
<dbReference type="InterPro" id="IPR054384">
    <property type="entry name" value="SecDF_P1_head"/>
</dbReference>
<keyword evidence="4" id="KW-0997">Cell inner membrane</keyword>
<dbReference type="KEGG" id="fer:FNB15_16640"/>
<dbReference type="NCBIfam" id="TIGR01129">
    <property type="entry name" value="secD"/>
    <property type="match status" value="1"/>
</dbReference>
<evidence type="ECO:0000256" key="6">
    <source>
        <dbReference type="ARBA" id="ARBA00022927"/>
    </source>
</evidence>
<feature type="transmembrane region" description="Helical" evidence="10">
    <location>
        <begin position="396"/>
        <end position="416"/>
    </location>
</feature>
<evidence type="ECO:0000256" key="2">
    <source>
        <dbReference type="ARBA" id="ARBA00022448"/>
    </source>
</evidence>
<feature type="domain" description="Protein export membrane protein SecD/SecF C-terminal" evidence="11">
    <location>
        <begin position="353"/>
        <end position="518"/>
    </location>
</feature>
<evidence type="ECO:0000313" key="15">
    <source>
        <dbReference type="Proteomes" id="UP000317496"/>
    </source>
</evidence>
<feature type="transmembrane region" description="Helical" evidence="10">
    <location>
        <begin position="463"/>
        <end position="489"/>
    </location>
</feature>
<feature type="transmembrane region" description="Helical" evidence="10">
    <location>
        <begin position="369"/>
        <end position="389"/>
    </location>
</feature>
<dbReference type="PANTHER" id="PTHR30081:SF1">
    <property type="entry name" value="PROTEIN TRANSLOCASE SUBUNIT SECD"/>
    <property type="match status" value="1"/>
</dbReference>
<comment type="similarity">
    <text evidence="10">Belongs to the SecD/SecF family. SecD subfamily.</text>
</comment>
<dbReference type="Pfam" id="PF21760">
    <property type="entry name" value="SecD_1st"/>
    <property type="match status" value="1"/>
</dbReference>
<evidence type="ECO:0000256" key="3">
    <source>
        <dbReference type="ARBA" id="ARBA00022475"/>
    </source>
</evidence>
<keyword evidence="7 10" id="KW-1133">Transmembrane helix</keyword>
<dbReference type="RefSeq" id="WP_144069781.1">
    <property type="nucleotide sequence ID" value="NZ_CP041636.1"/>
</dbReference>
<proteinExistence type="inferred from homology"/>
<dbReference type="GO" id="GO:0006605">
    <property type="term" value="P:protein targeting"/>
    <property type="evidence" value="ECO:0007669"/>
    <property type="project" value="UniProtKB-UniRule"/>
</dbReference>
<dbReference type="GO" id="GO:0005886">
    <property type="term" value="C:plasma membrane"/>
    <property type="evidence" value="ECO:0007669"/>
    <property type="project" value="UniProtKB-SubCell"/>
</dbReference>
<dbReference type="InterPro" id="IPR048631">
    <property type="entry name" value="SecD_1st"/>
</dbReference>
<dbReference type="OrthoDB" id="9805019at2"/>
<dbReference type="InterPro" id="IPR055344">
    <property type="entry name" value="SecD_SecF_C_bact"/>
</dbReference>
<dbReference type="NCBIfam" id="TIGR00916">
    <property type="entry name" value="2A0604s01"/>
    <property type="match status" value="1"/>
</dbReference>
<comment type="subunit">
    <text evidence="10">Forms a complex with SecF. Part of the essential Sec protein translocation apparatus which comprises SecA, SecYEG and auxiliary proteins SecDF-YajC and YidC.</text>
</comment>
<dbReference type="Pfam" id="PF02355">
    <property type="entry name" value="SecD_SecF_C"/>
    <property type="match status" value="1"/>
</dbReference>
<dbReference type="Gene3D" id="1.20.1640.10">
    <property type="entry name" value="Multidrug efflux transporter AcrB transmembrane domain"/>
    <property type="match status" value="1"/>
</dbReference>
<keyword evidence="5 10" id="KW-0812">Transmembrane</keyword>
<dbReference type="Pfam" id="PF07549">
    <property type="entry name" value="Sec_GG"/>
    <property type="match status" value="1"/>
</dbReference>
<keyword evidence="3 10" id="KW-1003">Cell membrane</keyword>
<dbReference type="Pfam" id="PF22599">
    <property type="entry name" value="SecDF_P1_head"/>
    <property type="match status" value="1"/>
</dbReference>
<comment type="subcellular location">
    <subcellularLocation>
        <location evidence="1 10">Cell membrane</location>
        <topology evidence="1 10">Multi-pass membrane protein</topology>
    </subcellularLocation>
</comment>
<evidence type="ECO:0000256" key="4">
    <source>
        <dbReference type="ARBA" id="ARBA00022519"/>
    </source>
</evidence>
<keyword evidence="15" id="KW-1185">Reference proteome</keyword>
<evidence type="ECO:0000259" key="13">
    <source>
        <dbReference type="Pfam" id="PF22599"/>
    </source>
</evidence>
<keyword evidence="2 10" id="KW-0813">Transport</keyword>
<keyword evidence="9 10" id="KW-0472">Membrane</keyword>
<dbReference type="InterPro" id="IPR048634">
    <property type="entry name" value="SecD_SecF_C"/>
</dbReference>
<sequence length="533" mass="56873">MMYFAPWKIALIALACLASVIFSIPSFFPAATVAGWPNWLPKRQVSLGLDLRGGAHLLLEVDTSVVLRERLEALVEGARNELRQARIGYTNLSVSGTNSVVVRLRDAAQTEQARQLLIKLALPVQSTSGLGFGTGPVDMDLSSTADGQLRMTLSEPALQERARNAVTQSIEIVRRRIDQTGVSEPTIQRQGADRILVQLPGIDDPERIKRLLGTTAKLTFRMVDVGADPNAPAPPGSEILEGDSRAERYVVKRKVEVAGDNLVDAQAGYDQRGGQAVVNFRFDTVGGKRFAEITQQAVGQPFAIVLDNKVLSAPVIREPILGGSGQISGNFTTASANDLAVLLRAGALPAPLKVVEERTVGPDLGEDSIRAGLISIGAAAVLVVIYMVLAYGLFGLFANVALIVNLVMTLAAMSLLQATLTLPGIAGLLLTLGMSVDANVLINERIREETKIGKSPMAAMSAGFSRAFSTIVDANVTTLIKMALLYALGSGAVKGFAVTISIGILTSMFTATVLVRLMMVTWLRQRRPTLLPV</sequence>
<evidence type="ECO:0000256" key="9">
    <source>
        <dbReference type="ARBA" id="ARBA00023136"/>
    </source>
</evidence>
<gene>
    <name evidence="10 14" type="primary">secD</name>
    <name evidence="14" type="ORF">FNB15_16640</name>
</gene>
<dbReference type="FunFam" id="1.20.1640.10:FF:000004">
    <property type="entry name" value="Protein translocase subunit SecD"/>
    <property type="match status" value="1"/>
</dbReference>
<feature type="transmembrane region" description="Helical" evidence="10">
    <location>
        <begin position="422"/>
        <end position="442"/>
    </location>
</feature>
<dbReference type="InterPro" id="IPR022813">
    <property type="entry name" value="SecD/SecF_arch_bac"/>
</dbReference>